<name>A0A0A0BHP8_9GAMM</name>
<dbReference type="InterPro" id="IPR000792">
    <property type="entry name" value="Tscrpt_reg_LuxR_C"/>
</dbReference>
<protein>
    <submittedName>
        <fullName evidence="6">DNA-binding response regulator, LuxR family</fullName>
    </submittedName>
</protein>
<dbReference type="PANTHER" id="PTHR43214">
    <property type="entry name" value="TWO-COMPONENT RESPONSE REGULATOR"/>
    <property type="match status" value="1"/>
</dbReference>
<reference evidence="6 7" key="1">
    <citation type="submission" date="2014-09" db="EMBL/GenBank/DDBJ databases">
        <authorList>
            <person name="Grob C."/>
            <person name="Taubert M."/>
            <person name="Howat A.M."/>
            <person name="Burns O.J."/>
            <person name="Dixon J.L."/>
            <person name="Chen Y."/>
            <person name="Murrell J.C."/>
        </authorList>
    </citation>
    <scope>NUCLEOTIDE SEQUENCE [LARGE SCALE GENOMIC DNA]</scope>
    <source>
        <strain evidence="6">L4</strain>
    </source>
</reference>
<feature type="domain" description="Response regulatory" evidence="5">
    <location>
        <begin position="6"/>
        <end position="122"/>
    </location>
</feature>
<sequence length="214" mass="23431">MSLAIRVMLVDDHAVVRSGLCRLLEQNTDISVVGEAESGEQAYQTYPEISPDVLVMDMSMPGMGGLEAVRRILNRWSGAKVIMFSMHENATYAIQSLTAGAMGYVAKSGHAEDLVKAVREVKSGKSFLSSDMAHKVALQSLAGDDNPTQRLTSREFEVFRLLAEGKLVDDIASRLNIGQKTVANYQTSLKQKLGIHSPVDLVRLAMKYGVIMEQ</sequence>
<evidence type="ECO:0000259" key="4">
    <source>
        <dbReference type="PROSITE" id="PS50043"/>
    </source>
</evidence>
<dbReference type="CDD" id="cd17535">
    <property type="entry name" value="REC_NarL-like"/>
    <property type="match status" value="1"/>
</dbReference>
<dbReference type="PROSITE" id="PS50043">
    <property type="entry name" value="HTH_LUXR_2"/>
    <property type="match status" value="1"/>
</dbReference>
<dbReference type="CDD" id="cd06170">
    <property type="entry name" value="LuxR_C_like"/>
    <property type="match status" value="1"/>
</dbReference>
<keyword evidence="1 3" id="KW-0597">Phosphoprotein</keyword>
<dbReference type="GO" id="GO:0006355">
    <property type="term" value="P:regulation of DNA-templated transcription"/>
    <property type="evidence" value="ECO:0007669"/>
    <property type="project" value="InterPro"/>
</dbReference>
<dbReference type="SMART" id="SM00421">
    <property type="entry name" value="HTH_LUXR"/>
    <property type="match status" value="1"/>
</dbReference>
<dbReference type="GO" id="GO:0003677">
    <property type="term" value="F:DNA binding"/>
    <property type="evidence" value="ECO:0007669"/>
    <property type="project" value="UniProtKB-KW"/>
</dbReference>
<dbReference type="STRING" id="392484.LP43_0796"/>
<dbReference type="Gene3D" id="3.40.50.2300">
    <property type="match status" value="1"/>
</dbReference>
<gene>
    <name evidence="6" type="ORF">LP43_0796</name>
</gene>
<evidence type="ECO:0000259" key="5">
    <source>
        <dbReference type="PROSITE" id="PS50110"/>
    </source>
</evidence>
<dbReference type="Proteomes" id="UP000029999">
    <property type="component" value="Unassembled WGS sequence"/>
</dbReference>
<dbReference type="PANTHER" id="PTHR43214:SF43">
    <property type="entry name" value="TWO-COMPONENT RESPONSE REGULATOR"/>
    <property type="match status" value="1"/>
</dbReference>
<keyword evidence="2 6" id="KW-0238">DNA-binding</keyword>
<dbReference type="SUPFAM" id="SSF52172">
    <property type="entry name" value="CheY-like"/>
    <property type="match status" value="1"/>
</dbReference>
<feature type="modified residue" description="4-aspartylphosphate" evidence="3">
    <location>
        <position position="57"/>
    </location>
</feature>
<dbReference type="InterPro" id="IPR011006">
    <property type="entry name" value="CheY-like_superfamily"/>
</dbReference>
<dbReference type="EMBL" id="JRQD01000002">
    <property type="protein sequence ID" value="KGM07187.1"/>
    <property type="molecule type" value="Genomic_DNA"/>
</dbReference>
<dbReference type="InterPro" id="IPR058245">
    <property type="entry name" value="NreC/VraR/RcsB-like_REC"/>
</dbReference>
<proteinExistence type="predicted"/>
<dbReference type="SUPFAM" id="SSF46894">
    <property type="entry name" value="C-terminal effector domain of the bipartite response regulators"/>
    <property type="match status" value="1"/>
</dbReference>
<evidence type="ECO:0000313" key="7">
    <source>
        <dbReference type="Proteomes" id="UP000029999"/>
    </source>
</evidence>
<dbReference type="AlphaFoldDB" id="A0A0A0BHP8"/>
<dbReference type="PROSITE" id="PS00622">
    <property type="entry name" value="HTH_LUXR_1"/>
    <property type="match status" value="1"/>
</dbReference>
<dbReference type="RefSeq" id="WP_008291285.1">
    <property type="nucleotide sequence ID" value="NZ_JADFAB010000005.1"/>
</dbReference>
<evidence type="ECO:0000313" key="6">
    <source>
        <dbReference type="EMBL" id="KGM07187.1"/>
    </source>
</evidence>
<accession>A0A0A0BHP8</accession>
<evidence type="ECO:0000256" key="1">
    <source>
        <dbReference type="ARBA" id="ARBA00022553"/>
    </source>
</evidence>
<dbReference type="SMART" id="SM00448">
    <property type="entry name" value="REC"/>
    <property type="match status" value="1"/>
</dbReference>
<comment type="caution">
    <text evidence="6">The sequence shown here is derived from an EMBL/GenBank/DDBJ whole genome shotgun (WGS) entry which is preliminary data.</text>
</comment>
<dbReference type="Pfam" id="PF00072">
    <property type="entry name" value="Response_reg"/>
    <property type="match status" value="1"/>
</dbReference>
<dbReference type="GO" id="GO:0000160">
    <property type="term" value="P:phosphorelay signal transduction system"/>
    <property type="evidence" value="ECO:0007669"/>
    <property type="project" value="InterPro"/>
</dbReference>
<feature type="domain" description="HTH luxR-type" evidence="4">
    <location>
        <begin position="144"/>
        <end position="209"/>
    </location>
</feature>
<dbReference type="PRINTS" id="PR00038">
    <property type="entry name" value="HTHLUXR"/>
</dbReference>
<dbReference type="InterPro" id="IPR016032">
    <property type="entry name" value="Sig_transdc_resp-reg_C-effctor"/>
</dbReference>
<dbReference type="PROSITE" id="PS50110">
    <property type="entry name" value="RESPONSE_REGULATORY"/>
    <property type="match status" value="1"/>
</dbReference>
<evidence type="ECO:0000256" key="3">
    <source>
        <dbReference type="PROSITE-ProRule" id="PRU00169"/>
    </source>
</evidence>
<organism evidence="6 7">
    <name type="scientific">Methylophaga thiooxydans</name>
    <dbReference type="NCBI Taxonomy" id="392484"/>
    <lineage>
        <taxon>Bacteria</taxon>
        <taxon>Pseudomonadati</taxon>
        <taxon>Pseudomonadota</taxon>
        <taxon>Gammaproteobacteria</taxon>
        <taxon>Thiotrichales</taxon>
        <taxon>Piscirickettsiaceae</taxon>
        <taxon>Methylophaga</taxon>
    </lineage>
</organism>
<dbReference type="Pfam" id="PF00196">
    <property type="entry name" value="GerE"/>
    <property type="match status" value="1"/>
</dbReference>
<evidence type="ECO:0000256" key="2">
    <source>
        <dbReference type="ARBA" id="ARBA00023125"/>
    </source>
</evidence>
<dbReference type="InterPro" id="IPR039420">
    <property type="entry name" value="WalR-like"/>
</dbReference>
<dbReference type="InterPro" id="IPR001789">
    <property type="entry name" value="Sig_transdc_resp-reg_receiver"/>
</dbReference>